<dbReference type="InterPro" id="IPR004589">
    <property type="entry name" value="DNA_helicase_ATP-dep_RecQ"/>
</dbReference>
<dbReference type="CDD" id="cd17920">
    <property type="entry name" value="DEXHc_RecQ"/>
    <property type="match status" value="1"/>
</dbReference>
<dbReference type="Pfam" id="PF00271">
    <property type="entry name" value="Helicase_C"/>
    <property type="match status" value="1"/>
</dbReference>
<dbReference type="GO" id="GO:0005737">
    <property type="term" value="C:cytoplasm"/>
    <property type="evidence" value="ECO:0007669"/>
    <property type="project" value="TreeGrafter"/>
</dbReference>
<dbReference type="AlphaFoldDB" id="A0A9P3PLQ7"/>
<evidence type="ECO:0000256" key="7">
    <source>
        <dbReference type="RuleBase" id="RU364117"/>
    </source>
</evidence>
<keyword evidence="7" id="KW-0539">Nucleus</keyword>
<dbReference type="GO" id="GO:0005694">
    <property type="term" value="C:chromosome"/>
    <property type="evidence" value="ECO:0007669"/>
    <property type="project" value="TreeGrafter"/>
</dbReference>
<dbReference type="SMART" id="SM00487">
    <property type="entry name" value="DEXDc"/>
    <property type="match status" value="1"/>
</dbReference>
<dbReference type="FunFam" id="3.40.50.300:FF:001389">
    <property type="entry name" value="ATP-dependent DNA helicase RecQ"/>
    <property type="match status" value="1"/>
</dbReference>
<dbReference type="EC" id="5.6.2.4" evidence="7"/>
<dbReference type="GO" id="GO:0043138">
    <property type="term" value="F:3'-5' DNA helicase activity"/>
    <property type="evidence" value="ECO:0007669"/>
    <property type="project" value="UniProtKB-EC"/>
</dbReference>
<evidence type="ECO:0000256" key="6">
    <source>
        <dbReference type="ARBA" id="ARBA00034617"/>
    </source>
</evidence>
<sequence>MRLGSPLSSFSNLHVAGGSDGVAYTDKATEIALLECHCVLTEVFGHSGYKGKQKAIIEAAVRGADVLVVAPTGMGKSLCFQIPAAAAKSGITVVVSPLLALMQNQVESLRRKSVPVASLSSETSALQKQEVRDDLLSGHPSNRLIYITPERLCTSDFLHLLDGVHAEGELNRLVVDEAHCISEWGHDFRRDYRRLSMFRRRFSSVPIMALTATATPEVQADIIRSLQMSEDRLYRALHPFNRENLFYEVQYLADPDPASQMAQIFEYITTLYRRRKRPSSGVIYCRTRATCSDLSQYLRAKGINCKPYHRGIPSNTLDKTLKEWTIGGSGEGGVDVVVATTAFGLGIDKSDVRYIIHYDCSRSFEGYYQETGRAGRDGLPAKCVLYYSRQDARAVQSWVQNAKEARMEQDGPPPSQRSTQSLAALFKFAESIDVCRHVSICRYFGEDINADDAETVRRYCNNMCDICKYPEKTRRRIRKLNTDVPLKLEAPCDSSSRRSTTDNARGWKMNENGRVSRDPPAIAHRTSTGTSGPRSFGMTKRAGAEGDKAQAIAKKAKVSYAPAIVTKPFASTSSLNKPFKTPFRTQSKNPAQPVPPRPPSPQPGLASTSDTEEVEFVEDEDTVMNAAQDTAAEVAMMPSSMDVPDIVVELDASFSGKIPMDARLRGFNDIRRALHVMLILDPRKDKSWAALDASHLSAPSREGIISAAAKELEFSAMSMCSTQNGYRERVADTTTMIRKDVPILLSGVGLRVEDEEGPQDIVDVMKRLCRSHLTRVGQPGAA</sequence>
<dbReference type="GO" id="GO:0005524">
    <property type="term" value="F:ATP binding"/>
    <property type="evidence" value="ECO:0007669"/>
    <property type="project" value="UniProtKB-KW"/>
</dbReference>
<evidence type="ECO:0000256" key="5">
    <source>
        <dbReference type="ARBA" id="ARBA00022840"/>
    </source>
</evidence>
<comment type="catalytic activity">
    <reaction evidence="6 7">
        <text>Couples ATP hydrolysis with the unwinding of duplex DNA by translocating in the 3'-5' direction.</text>
        <dbReference type="EC" id="5.6.2.4"/>
    </reaction>
</comment>
<dbReference type="PROSITE" id="PS51194">
    <property type="entry name" value="HELICASE_CTER"/>
    <property type="match status" value="1"/>
</dbReference>
<comment type="similarity">
    <text evidence="1 7">Belongs to the helicase family. RecQ subfamily.</text>
</comment>
<dbReference type="Proteomes" id="UP001063166">
    <property type="component" value="Unassembled WGS sequence"/>
</dbReference>
<dbReference type="InterPro" id="IPR032284">
    <property type="entry name" value="RecQ_Zn-bd"/>
</dbReference>
<protein>
    <recommendedName>
        <fullName evidence="7">ATP-dependent DNA helicase</fullName>
        <ecNumber evidence="7">5.6.2.4</ecNumber>
    </recommendedName>
</protein>
<dbReference type="InterPro" id="IPR011545">
    <property type="entry name" value="DEAD/DEAH_box_helicase_dom"/>
</dbReference>
<dbReference type="GO" id="GO:0000724">
    <property type="term" value="P:double-strand break repair via homologous recombination"/>
    <property type="evidence" value="ECO:0007669"/>
    <property type="project" value="TreeGrafter"/>
</dbReference>
<dbReference type="GO" id="GO:0009378">
    <property type="term" value="F:four-way junction helicase activity"/>
    <property type="evidence" value="ECO:0007669"/>
    <property type="project" value="TreeGrafter"/>
</dbReference>
<keyword evidence="5 7" id="KW-0067">ATP-binding</keyword>
<feature type="region of interest" description="Disordered" evidence="8">
    <location>
        <begin position="491"/>
        <end position="537"/>
    </location>
</feature>
<dbReference type="GO" id="GO:0016787">
    <property type="term" value="F:hydrolase activity"/>
    <property type="evidence" value="ECO:0007669"/>
    <property type="project" value="UniProtKB-KW"/>
</dbReference>
<feature type="compositionally biased region" description="Pro residues" evidence="8">
    <location>
        <begin position="592"/>
        <end position="602"/>
    </location>
</feature>
<comment type="subcellular location">
    <subcellularLocation>
        <location evidence="7">Nucleus</location>
    </subcellularLocation>
</comment>
<dbReference type="Pfam" id="PF00270">
    <property type="entry name" value="DEAD"/>
    <property type="match status" value="1"/>
</dbReference>
<dbReference type="InterPro" id="IPR001650">
    <property type="entry name" value="Helicase_C-like"/>
</dbReference>
<keyword evidence="2 7" id="KW-0547">Nucleotide-binding</keyword>
<evidence type="ECO:0000256" key="2">
    <source>
        <dbReference type="ARBA" id="ARBA00022741"/>
    </source>
</evidence>
<keyword evidence="3 7" id="KW-0378">Hydrolase</keyword>
<evidence type="ECO:0000259" key="10">
    <source>
        <dbReference type="PROSITE" id="PS51194"/>
    </source>
</evidence>
<evidence type="ECO:0000256" key="3">
    <source>
        <dbReference type="ARBA" id="ARBA00022801"/>
    </source>
</evidence>
<feature type="domain" description="Helicase C-terminal" evidence="10">
    <location>
        <begin position="263"/>
        <end position="420"/>
    </location>
</feature>
<keyword evidence="4 7" id="KW-0347">Helicase</keyword>
<dbReference type="InterPro" id="IPR027417">
    <property type="entry name" value="P-loop_NTPase"/>
</dbReference>
<dbReference type="NCBIfam" id="TIGR00614">
    <property type="entry name" value="recQ_fam"/>
    <property type="match status" value="1"/>
</dbReference>
<dbReference type="PANTHER" id="PTHR13710">
    <property type="entry name" value="DNA HELICASE RECQ FAMILY MEMBER"/>
    <property type="match status" value="1"/>
</dbReference>
<dbReference type="Gene3D" id="3.40.50.300">
    <property type="entry name" value="P-loop containing nucleotide triphosphate hydrolases"/>
    <property type="match status" value="2"/>
</dbReference>
<dbReference type="InterPro" id="IPR014001">
    <property type="entry name" value="Helicase_ATP-bd"/>
</dbReference>
<dbReference type="SMART" id="SM00490">
    <property type="entry name" value="HELICc"/>
    <property type="match status" value="1"/>
</dbReference>
<evidence type="ECO:0000259" key="9">
    <source>
        <dbReference type="PROSITE" id="PS51192"/>
    </source>
</evidence>
<accession>A0A9P3PLQ7</accession>
<evidence type="ECO:0000256" key="8">
    <source>
        <dbReference type="SAM" id="MobiDB-lite"/>
    </source>
</evidence>
<name>A0A9P3PLQ7_LYOSH</name>
<dbReference type="OrthoDB" id="10261556at2759"/>
<evidence type="ECO:0000313" key="11">
    <source>
        <dbReference type="EMBL" id="GLB38647.1"/>
    </source>
</evidence>
<comment type="caution">
    <text evidence="11">The sequence shown here is derived from an EMBL/GenBank/DDBJ whole genome shotgun (WGS) entry which is preliminary data.</text>
</comment>
<dbReference type="GO" id="GO:0005634">
    <property type="term" value="C:nucleus"/>
    <property type="evidence" value="ECO:0007669"/>
    <property type="project" value="UniProtKB-SubCell"/>
</dbReference>
<dbReference type="EMBL" id="BRPK01000005">
    <property type="protein sequence ID" value="GLB38647.1"/>
    <property type="molecule type" value="Genomic_DNA"/>
</dbReference>
<feature type="domain" description="Helicase ATP-binding" evidence="9">
    <location>
        <begin position="57"/>
        <end position="232"/>
    </location>
</feature>
<dbReference type="Pfam" id="PF16124">
    <property type="entry name" value="RecQ_Zn_bind"/>
    <property type="match status" value="1"/>
</dbReference>
<dbReference type="PROSITE" id="PS51192">
    <property type="entry name" value="HELICASE_ATP_BIND_1"/>
    <property type="match status" value="1"/>
</dbReference>
<comment type="catalytic activity">
    <reaction evidence="7">
        <text>ATP + H2O = ADP + phosphate + H(+)</text>
        <dbReference type="Rhea" id="RHEA:13065"/>
        <dbReference type="ChEBI" id="CHEBI:15377"/>
        <dbReference type="ChEBI" id="CHEBI:15378"/>
        <dbReference type="ChEBI" id="CHEBI:30616"/>
        <dbReference type="ChEBI" id="CHEBI:43474"/>
        <dbReference type="ChEBI" id="CHEBI:456216"/>
    </reaction>
</comment>
<feature type="region of interest" description="Disordered" evidence="8">
    <location>
        <begin position="572"/>
        <end position="612"/>
    </location>
</feature>
<evidence type="ECO:0000256" key="4">
    <source>
        <dbReference type="ARBA" id="ARBA00022806"/>
    </source>
</evidence>
<gene>
    <name evidence="11" type="ORF">LshimejAT787_0505120</name>
</gene>
<dbReference type="PANTHER" id="PTHR13710:SF152">
    <property type="entry name" value="ATP-DEPENDENT DNA HELICASE Q5"/>
    <property type="match status" value="1"/>
</dbReference>
<evidence type="ECO:0000256" key="1">
    <source>
        <dbReference type="ARBA" id="ARBA00005446"/>
    </source>
</evidence>
<organism evidence="11 12">
    <name type="scientific">Lyophyllum shimeji</name>
    <name type="common">Hon-shimeji</name>
    <name type="synonym">Tricholoma shimeji</name>
    <dbReference type="NCBI Taxonomy" id="47721"/>
    <lineage>
        <taxon>Eukaryota</taxon>
        <taxon>Fungi</taxon>
        <taxon>Dikarya</taxon>
        <taxon>Basidiomycota</taxon>
        <taxon>Agaricomycotina</taxon>
        <taxon>Agaricomycetes</taxon>
        <taxon>Agaricomycetidae</taxon>
        <taxon>Agaricales</taxon>
        <taxon>Tricholomatineae</taxon>
        <taxon>Lyophyllaceae</taxon>
        <taxon>Lyophyllum</taxon>
    </lineage>
</organism>
<keyword evidence="12" id="KW-1185">Reference proteome</keyword>
<dbReference type="GO" id="GO:0003676">
    <property type="term" value="F:nucleic acid binding"/>
    <property type="evidence" value="ECO:0007669"/>
    <property type="project" value="InterPro"/>
</dbReference>
<dbReference type="SUPFAM" id="SSF52540">
    <property type="entry name" value="P-loop containing nucleoside triphosphate hydrolases"/>
    <property type="match status" value="1"/>
</dbReference>
<evidence type="ECO:0000313" key="12">
    <source>
        <dbReference type="Proteomes" id="UP001063166"/>
    </source>
</evidence>
<reference evidence="11" key="1">
    <citation type="submission" date="2022-07" db="EMBL/GenBank/DDBJ databases">
        <title>The genome of Lyophyllum shimeji provides insight into the initial evolution of ectomycorrhizal fungal genome.</title>
        <authorList>
            <person name="Kobayashi Y."/>
            <person name="Shibata T."/>
            <person name="Hirakawa H."/>
            <person name="Shigenobu S."/>
            <person name="Nishiyama T."/>
            <person name="Yamada A."/>
            <person name="Hasebe M."/>
            <person name="Kawaguchi M."/>
        </authorList>
    </citation>
    <scope>NUCLEOTIDE SEQUENCE</scope>
    <source>
        <strain evidence="11">AT787</strain>
    </source>
</reference>
<proteinExistence type="inferred from homology"/>